<reference evidence="1 2" key="1">
    <citation type="submission" date="2016-10" db="EMBL/GenBank/DDBJ databases">
        <title>Draft Genome sequence of Alkanindiges sp. strain H1.</title>
        <authorList>
            <person name="Subhash Y."/>
            <person name="Lee S."/>
        </authorList>
    </citation>
    <scope>NUCLEOTIDE SEQUENCE [LARGE SCALE GENOMIC DNA]</scope>
    <source>
        <strain evidence="1 2">H1</strain>
    </source>
</reference>
<name>A0A1S8CUJ7_9GAMM</name>
<evidence type="ECO:0000313" key="1">
    <source>
        <dbReference type="EMBL" id="ONG39500.1"/>
    </source>
</evidence>
<dbReference type="RefSeq" id="WP_076878289.1">
    <property type="nucleotide sequence ID" value="NZ_MLCN01000023.1"/>
</dbReference>
<evidence type="ECO:0000313" key="2">
    <source>
        <dbReference type="Proteomes" id="UP000192132"/>
    </source>
</evidence>
<comment type="caution">
    <text evidence="1">The sequence shown here is derived from an EMBL/GenBank/DDBJ whole genome shotgun (WGS) entry which is preliminary data.</text>
</comment>
<dbReference type="OrthoDB" id="190583at2"/>
<gene>
    <name evidence="1" type="ORF">BKE30_09045</name>
</gene>
<accession>A0A1S8CUJ7</accession>
<organism evidence="1 2">
    <name type="scientific">Alkanindiges hydrocarboniclasticus</name>
    <dbReference type="NCBI Taxonomy" id="1907941"/>
    <lineage>
        <taxon>Bacteria</taxon>
        <taxon>Pseudomonadati</taxon>
        <taxon>Pseudomonadota</taxon>
        <taxon>Gammaproteobacteria</taxon>
        <taxon>Moraxellales</taxon>
        <taxon>Moraxellaceae</taxon>
        <taxon>Alkanindiges</taxon>
    </lineage>
</organism>
<dbReference type="EMBL" id="MLCN01000023">
    <property type="protein sequence ID" value="ONG39500.1"/>
    <property type="molecule type" value="Genomic_DNA"/>
</dbReference>
<evidence type="ECO:0008006" key="3">
    <source>
        <dbReference type="Google" id="ProtNLM"/>
    </source>
</evidence>
<dbReference type="Proteomes" id="UP000192132">
    <property type="component" value="Unassembled WGS sequence"/>
</dbReference>
<keyword evidence="2" id="KW-1185">Reference proteome</keyword>
<proteinExistence type="predicted"/>
<dbReference type="STRING" id="1907941.BKE30_09045"/>
<dbReference type="AlphaFoldDB" id="A0A1S8CUJ7"/>
<sequence length="198" mass="22851">MPSYELEPFTLDRSIRLVGATEILLPYSVRVLFWLNDPEQQVLWPDSADNLASCLGTPSSSHTDADALGYPRRDYLWQHTCFELFIGLKNQTAYREINLSPAGVWNCYGFDDYREPADMPPVAVHDIQLLELKAQPQKLEAVLSFHHFFENYQCGWNDLMIGMTSVIKTRKQPELYFALQHSGAQADFHCKRDWISTF</sequence>
<protein>
    <recommendedName>
        <fullName evidence="3">DOMON-like domain-containing protein</fullName>
    </recommendedName>
</protein>